<dbReference type="SUPFAM" id="SSF56112">
    <property type="entry name" value="Protein kinase-like (PK-like)"/>
    <property type="match status" value="1"/>
</dbReference>
<name>A0A6A2ZPR5_HIBSY</name>
<keyword evidence="4" id="KW-1185">Reference proteome</keyword>
<dbReference type="GO" id="GO:0007165">
    <property type="term" value="P:signal transduction"/>
    <property type="evidence" value="ECO:0007669"/>
    <property type="project" value="TreeGrafter"/>
</dbReference>
<evidence type="ECO:0000313" key="3">
    <source>
        <dbReference type="EMBL" id="KAE8693868.1"/>
    </source>
</evidence>
<comment type="caution">
    <text evidence="3">The sequence shown here is derived from an EMBL/GenBank/DDBJ whole genome shotgun (WGS) entry which is preliminary data.</text>
</comment>
<dbReference type="AlphaFoldDB" id="A0A6A2ZPR5"/>
<dbReference type="InterPro" id="IPR010632">
    <property type="entry name" value="DUF1221"/>
</dbReference>
<dbReference type="InterPro" id="IPR001245">
    <property type="entry name" value="Ser-Thr/Tyr_kinase_cat_dom"/>
</dbReference>
<proteinExistence type="predicted"/>
<feature type="region of interest" description="Disordered" evidence="1">
    <location>
        <begin position="479"/>
        <end position="518"/>
    </location>
</feature>
<dbReference type="InterPro" id="IPR000719">
    <property type="entry name" value="Prot_kinase_dom"/>
</dbReference>
<dbReference type="PROSITE" id="PS50011">
    <property type="entry name" value="PROTEIN_KINASE_DOM"/>
    <property type="match status" value="1"/>
</dbReference>
<reference evidence="3" key="1">
    <citation type="submission" date="2019-09" db="EMBL/GenBank/DDBJ databases">
        <title>Draft genome information of white flower Hibiscus syriacus.</title>
        <authorList>
            <person name="Kim Y.-M."/>
        </authorList>
    </citation>
    <scope>NUCLEOTIDE SEQUENCE [LARGE SCALE GENOMIC DNA]</scope>
    <source>
        <strain evidence="3">YM2019G1</strain>
    </source>
</reference>
<evidence type="ECO:0000313" key="4">
    <source>
        <dbReference type="Proteomes" id="UP000436088"/>
    </source>
</evidence>
<accession>A0A6A2ZPR5</accession>
<dbReference type="InterPro" id="IPR011009">
    <property type="entry name" value="Kinase-like_dom_sf"/>
</dbReference>
<sequence>MQVNCMEEPVKCSRTAQASTVKVDVIYLPLLSGLTGTKSIVEDWPAIDMETSVLVKASVSEMDTYDTVPVASWSQTKMEQFRQIEEALGSLKALMVFSDNIQINQRQCVLLLDMLDSASSTGFSKKGKPTSRNAWKPKTAIESVAELSGWEQDEMQKKKRVYSNKYHKEWIDSQLFQWKFAKQHLVTQDFCNRIDSVWKEDRWILRNKILEKENLGLRKQERNLADLLLRNLDSSELLKEKLLPSSILLGSKDYQVRRRLGNGNQYKEVYWLVERKFSGRANAGKNFGIWFVFHTTKSTDKNQNEQQLFIWHAPEVLEEQEQPGSKRNFNLKFTEKADVHSFGMICFHLLTGKVPFEDGHLQGDKMGRNIRVGERPLFPYKPPKPITNLIKKCWHADQAQRPSFPSVCRILRYLKRSLLMNPDHNYQSELPLLLVDYHETDSRLQRMFPVWEASKTVSASQIPFQMFIYRVLENEKIGSSHKDTSESGSERNEFSGNENVTTDEPYLSATERSMPSPEPLRRIRTTVKKSPDIKAKHSVTPKGRLLRPPTIHRAHSFIPNSENNLLVSPRYRKSSENQLLVSPRHRESRKPALNKTQNTENEILSCLRFRAHHLAFSTG</sequence>
<organism evidence="3 4">
    <name type="scientific">Hibiscus syriacus</name>
    <name type="common">Rose of Sharon</name>
    <dbReference type="NCBI Taxonomy" id="106335"/>
    <lineage>
        <taxon>Eukaryota</taxon>
        <taxon>Viridiplantae</taxon>
        <taxon>Streptophyta</taxon>
        <taxon>Embryophyta</taxon>
        <taxon>Tracheophyta</taxon>
        <taxon>Spermatophyta</taxon>
        <taxon>Magnoliopsida</taxon>
        <taxon>eudicotyledons</taxon>
        <taxon>Gunneridae</taxon>
        <taxon>Pentapetalae</taxon>
        <taxon>rosids</taxon>
        <taxon>malvids</taxon>
        <taxon>Malvales</taxon>
        <taxon>Malvaceae</taxon>
        <taxon>Malvoideae</taxon>
        <taxon>Hibiscus</taxon>
    </lineage>
</organism>
<dbReference type="EMBL" id="VEPZ02001113">
    <property type="protein sequence ID" value="KAE8693868.1"/>
    <property type="molecule type" value="Genomic_DNA"/>
</dbReference>
<feature type="compositionally biased region" description="Basic and acidic residues" evidence="1">
    <location>
        <begin position="479"/>
        <end position="493"/>
    </location>
</feature>
<dbReference type="Gene3D" id="1.10.510.10">
    <property type="entry name" value="Transferase(Phosphotransferase) domain 1"/>
    <property type="match status" value="1"/>
</dbReference>
<dbReference type="GO" id="GO:0004672">
    <property type="term" value="F:protein kinase activity"/>
    <property type="evidence" value="ECO:0007669"/>
    <property type="project" value="InterPro"/>
</dbReference>
<feature type="region of interest" description="Disordered" evidence="1">
    <location>
        <begin position="576"/>
        <end position="597"/>
    </location>
</feature>
<dbReference type="GO" id="GO:0005737">
    <property type="term" value="C:cytoplasm"/>
    <property type="evidence" value="ECO:0007669"/>
    <property type="project" value="TreeGrafter"/>
</dbReference>
<feature type="domain" description="Protein kinase" evidence="2">
    <location>
        <begin position="112"/>
        <end position="414"/>
    </location>
</feature>
<dbReference type="Pfam" id="PF07714">
    <property type="entry name" value="PK_Tyr_Ser-Thr"/>
    <property type="match status" value="1"/>
</dbReference>
<protein>
    <submittedName>
        <fullName evidence="3">Nucleotide-sugar transporter family protein</fullName>
    </submittedName>
</protein>
<dbReference type="PANTHER" id="PTHR23257">
    <property type="entry name" value="SERINE-THREONINE PROTEIN KINASE"/>
    <property type="match status" value="1"/>
</dbReference>
<dbReference type="GO" id="GO:0005524">
    <property type="term" value="F:ATP binding"/>
    <property type="evidence" value="ECO:0007669"/>
    <property type="project" value="InterPro"/>
</dbReference>
<evidence type="ECO:0000256" key="1">
    <source>
        <dbReference type="SAM" id="MobiDB-lite"/>
    </source>
</evidence>
<dbReference type="Pfam" id="PF06760">
    <property type="entry name" value="DUF1221"/>
    <property type="match status" value="1"/>
</dbReference>
<evidence type="ECO:0000259" key="2">
    <source>
        <dbReference type="PROSITE" id="PS50011"/>
    </source>
</evidence>
<dbReference type="PANTHER" id="PTHR23257:SF969">
    <property type="entry name" value="INTEGRIN-LINKED PROTEIN KINASE"/>
    <property type="match status" value="1"/>
</dbReference>
<gene>
    <name evidence="3" type="ORF">F3Y22_tig00110793pilonHSYRG00144</name>
</gene>
<dbReference type="InterPro" id="IPR050167">
    <property type="entry name" value="Ser_Thr_protein_kinase"/>
</dbReference>
<dbReference type="Proteomes" id="UP000436088">
    <property type="component" value="Unassembled WGS sequence"/>
</dbReference>